<reference evidence="3 4" key="1">
    <citation type="submission" date="2019-06" db="EMBL/GenBank/DDBJ databases">
        <title>Genomic Encyclopedia of Type Strains, Phase IV (KMG-V): Genome sequencing to study the core and pangenomes of soil and plant-associated prokaryotes.</title>
        <authorList>
            <person name="Whitman W."/>
        </authorList>
    </citation>
    <scope>NUCLEOTIDE SEQUENCE [LARGE SCALE GENOMIC DNA]</scope>
    <source>
        <strain evidence="3 4">BR 11796</strain>
    </source>
</reference>
<keyword evidence="1" id="KW-0863">Zinc-finger</keyword>
<accession>A0A560BEV6</accession>
<dbReference type="Proteomes" id="UP000316083">
    <property type="component" value="Unassembled WGS sequence"/>
</dbReference>
<proteinExistence type="predicted"/>
<feature type="domain" description="C2H2-type" evidence="2">
    <location>
        <begin position="45"/>
        <end position="67"/>
    </location>
</feature>
<evidence type="ECO:0000259" key="2">
    <source>
        <dbReference type="PROSITE" id="PS50157"/>
    </source>
</evidence>
<comment type="caution">
    <text evidence="3">The sequence shown here is derived from an EMBL/GenBank/DDBJ whole genome shotgun (WGS) entry which is preliminary data.</text>
</comment>
<evidence type="ECO:0000313" key="3">
    <source>
        <dbReference type="EMBL" id="TWA71126.1"/>
    </source>
</evidence>
<sequence length="524" mass="59509">MAAFLRIPEGHSCPNAACLNHEQATRENPDLYRLYGKTRSGSKRFLCKKCGKTFSVPGPTTGHKKPHENLLVFRLLVNQTPISRICEVADLSYTSVYGKIDFLHRQCLRFAAERERQFSNTPFERLYLCSDRQDYIVNWGDRKARKTVQLTSAGTADLHSGYVFAMTPNFDATLDPEQVETEADGAGDNAEDPPFRRHARLWLRSDYAASVERAKATAAASGRKGQSLDVEIQQREVLVAARDDLATAELLDEGQALPERGMQVHAEYGLYGHFLYLRHLLRGARKVRFFLDQDAGMKQACFAAFHDGVRDRWADAFFVAIAKDRTVDEKRTATAEATKRLEQALTARGLDPAKATPTEVRRVKVAVMRERIQAITDASPEERGRLDSKWVDHPFPTMAEPEKKVALLTDLNGYDDDDLDRLAHLFNRASLHAIDRFFMLVRRRLRLLERPISPTRRARRVWHGYAPYDPAMVGKCLDIFRVWYNWCFMGEDGLTPAERLGVAKGKARMEDIVYFDPNAKAPAD</sequence>
<dbReference type="GO" id="GO:0008270">
    <property type="term" value="F:zinc ion binding"/>
    <property type="evidence" value="ECO:0007669"/>
    <property type="project" value="UniProtKB-KW"/>
</dbReference>
<evidence type="ECO:0000256" key="1">
    <source>
        <dbReference type="PROSITE-ProRule" id="PRU00042"/>
    </source>
</evidence>
<dbReference type="PROSITE" id="PS00028">
    <property type="entry name" value="ZINC_FINGER_C2H2_1"/>
    <property type="match status" value="1"/>
</dbReference>
<gene>
    <name evidence="3" type="ORF">FBZ82_10395</name>
</gene>
<name>A0A560BEV6_AZOBR</name>
<keyword evidence="1" id="KW-0479">Metal-binding</keyword>
<protein>
    <recommendedName>
        <fullName evidence="2">C2H2-type domain-containing protein</fullName>
    </recommendedName>
</protein>
<dbReference type="EMBL" id="VITF01000003">
    <property type="protein sequence ID" value="TWA71126.1"/>
    <property type="molecule type" value="Genomic_DNA"/>
</dbReference>
<evidence type="ECO:0000313" key="4">
    <source>
        <dbReference type="Proteomes" id="UP000316083"/>
    </source>
</evidence>
<dbReference type="RefSeq" id="WP_145674448.1">
    <property type="nucleotide sequence ID" value="NZ_VITF01000003.1"/>
</dbReference>
<dbReference type="InterPro" id="IPR013087">
    <property type="entry name" value="Znf_C2H2_type"/>
</dbReference>
<dbReference type="AlphaFoldDB" id="A0A560BEV6"/>
<dbReference type="PROSITE" id="PS50157">
    <property type="entry name" value="ZINC_FINGER_C2H2_2"/>
    <property type="match status" value="1"/>
</dbReference>
<keyword evidence="1" id="KW-0862">Zinc</keyword>
<organism evidence="3 4">
    <name type="scientific">Azospirillum brasilense</name>
    <dbReference type="NCBI Taxonomy" id="192"/>
    <lineage>
        <taxon>Bacteria</taxon>
        <taxon>Pseudomonadati</taxon>
        <taxon>Pseudomonadota</taxon>
        <taxon>Alphaproteobacteria</taxon>
        <taxon>Rhodospirillales</taxon>
        <taxon>Azospirillaceae</taxon>
        <taxon>Azospirillum</taxon>
    </lineage>
</organism>